<feature type="compositionally biased region" description="Basic and acidic residues" evidence="1">
    <location>
        <begin position="229"/>
        <end position="247"/>
    </location>
</feature>
<keyword evidence="2" id="KW-0732">Signal</keyword>
<feature type="region of interest" description="Disordered" evidence="1">
    <location>
        <begin position="159"/>
        <end position="260"/>
    </location>
</feature>
<dbReference type="Proteomes" id="UP001497623">
    <property type="component" value="Unassembled WGS sequence"/>
</dbReference>
<reference evidence="3 4" key="1">
    <citation type="submission" date="2024-05" db="EMBL/GenBank/DDBJ databases">
        <authorList>
            <person name="Wallberg A."/>
        </authorList>
    </citation>
    <scope>NUCLEOTIDE SEQUENCE [LARGE SCALE GENOMIC DNA]</scope>
</reference>
<feature type="region of interest" description="Disordered" evidence="1">
    <location>
        <begin position="85"/>
        <end position="105"/>
    </location>
</feature>
<gene>
    <name evidence="3" type="ORF">MNOR_LOCUS1177</name>
</gene>
<comment type="caution">
    <text evidence="3">The sequence shown here is derived from an EMBL/GenBank/DDBJ whole genome shotgun (WGS) entry which is preliminary data.</text>
</comment>
<feature type="signal peptide" evidence="2">
    <location>
        <begin position="1"/>
        <end position="26"/>
    </location>
</feature>
<feature type="compositionally biased region" description="Basic residues" evidence="1">
    <location>
        <begin position="203"/>
        <end position="213"/>
    </location>
</feature>
<dbReference type="EMBL" id="CAXKWB010000298">
    <property type="protein sequence ID" value="CAL4060249.1"/>
    <property type="molecule type" value="Genomic_DNA"/>
</dbReference>
<accession>A0AAV2PK81</accession>
<sequence>DMMCTCRQSMLVSLVVVASVVVSLNAKTPHHGHFEYNARKMGNRKITVLSIRRDPFRDRRSILEQTSGPFHKSLASEILEARLKEEKSRARHGRRHGHGDYKRRKEEEALKETILEAEREYLESINERTSESRSSNVLTDLSNIDILERVSEGKLFPRYPNVFSNITDDQMLKPKRSRSRRPRKKSGKKKRLRRKNNTEKSQSRSRSRSRTRTKNREDRRNNKNRSRGKNREGRRSCRGLKGAEKKECRKNRKNHHVEGSEKVDSQISIIKQMSGSEACQYHNLQFCAEQSNLLEKSPDDIDLYTRCNLRMDFLLCMESQRDPAKTTPCSPDFKISGDMSYIRNRIREVVQSSSSSCLLP</sequence>
<keyword evidence="4" id="KW-1185">Reference proteome</keyword>
<organism evidence="3 4">
    <name type="scientific">Meganyctiphanes norvegica</name>
    <name type="common">Northern krill</name>
    <name type="synonym">Thysanopoda norvegica</name>
    <dbReference type="NCBI Taxonomy" id="48144"/>
    <lineage>
        <taxon>Eukaryota</taxon>
        <taxon>Metazoa</taxon>
        <taxon>Ecdysozoa</taxon>
        <taxon>Arthropoda</taxon>
        <taxon>Crustacea</taxon>
        <taxon>Multicrustacea</taxon>
        <taxon>Malacostraca</taxon>
        <taxon>Eumalacostraca</taxon>
        <taxon>Eucarida</taxon>
        <taxon>Euphausiacea</taxon>
        <taxon>Euphausiidae</taxon>
        <taxon>Meganyctiphanes</taxon>
    </lineage>
</organism>
<feature type="chain" id="PRO_5043875600" evidence="2">
    <location>
        <begin position="27"/>
        <end position="360"/>
    </location>
</feature>
<dbReference type="AlphaFoldDB" id="A0AAV2PK81"/>
<proteinExistence type="predicted"/>
<evidence type="ECO:0000313" key="4">
    <source>
        <dbReference type="Proteomes" id="UP001497623"/>
    </source>
</evidence>
<feature type="compositionally biased region" description="Basic residues" evidence="1">
    <location>
        <begin position="173"/>
        <end position="195"/>
    </location>
</feature>
<name>A0AAV2PK81_MEGNR</name>
<feature type="non-terminal residue" evidence="3">
    <location>
        <position position="1"/>
    </location>
</feature>
<evidence type="ECO:0000313" key="3">
    <source>
        <dbReference type="EMBL" id="CAL4060249.1"/>
    </source>
</evidence>
<evidence type="ECO:0000256" key="1">
    <source>
        <dbReference type="SAM" id="MobiDB-lite"/>
    </source>
</evidence>
<protein>
    <submittedName>
        <fullName evidence="3">Uncharacterized protein</fullName>
    </submittedName>
</protein>
<evidence type="ECO:0000256" key="2">
    <source>
        <dbReference type="SAM" id="SignalP"/>
    </source>
</evidence>